<evidence type="ECO:0000313" key="2">
    <source>
        <dbReference type="EMBL" id="PFK47976.1"/>
    </source>
</evidence>
<proteinExistence type="predicted"/>
<organism evidence="2 3">
    <name type="scientific">Bacillus cereus</name>
    <dbReference type="NCBI Taxonomy" id="1396"/>
    <lineage>
        <taxon>Bacteria</taxon>
        <taxon>Bacillati</taxon>
        <taxon>Bacillota</taxon>
        <taxon>Bacilli</taxon>
        <taxon>Bacillales</taxon>
        <taxon>Bacillaceae</taxon>
        <taxon>Bacillus</taxon>
        <taxon>Bacillus cereus group</taxon>
    </lineage>
</organism>
<evidence type="ECO:0000256" key="1">
    <source>
        <dbReference type="SAM" id="Phobius"/>
    </source>
</evidence>
<evidence type="ECO:0000313" key="3">
    <source>
        <dbReference type="Proteomes" id="UP000242656"/>
    </source>
</evidence>
<reference evidence="2 3" key="1">
    <citation type="submission" date="2017-09" db="EMBL/GenBank/DDBJ databases">
        <title>Large-scale bioinformatics analysis of Bacillus genomes uncovers conserved roles of natural products in bacterial physiology.</title>
        <authorList>
            <consortium name="Agbiome Team Llc"/>
            <person name="Bleich R.M."/>
            <person name="Grubbs K.J."/>
            <person name="Santa Maria K.C."/>
            <person name="Allen S.E."/>
            <person name="Farag S."/>
            <person name="Shank E.A."/>
            <person name="Bowers A."/>
        </authorList>
    </citation>
    <scope>NUCLEOTIDE SEQUENCE [LARGE SCALE GENOMIC DNA]</scope>
    <source>
        <strain evidence="2 3">AFS083043</strain>
    </source>
</reference>
<comment type="caution">
    <text evidence="2">The sequence shown here is derived from an EMBL/GenBank/DDBJ whole genome shotgun (WGS) entry which is preliminary data.</text>
</comment>
<dbReference type="Proteomes" id="UP000242656">
    <property type="component" value="Unassembled WGS sequence"/>
</dbReference>
<dbReference type="EMBL" id="NUWN01000001">
    <property type="protein sequence ID" value="PFK47976.1"/>
    <property type="molecule type" value="Genomic_DNA"/>
</dbReference>
<feature type="transmembrane region" description="Helical" evidence="1">
    <location>
        <begin position="43"/>
        <end position="61"/>
    </location>
</feature>
<name>A0A2B0N4B3_BACCE</name>
<sequence>MKYLKKMYEHIEITLLVCLSASLLLGIYTMINRAGGPTTMDYVAQAILGVIIIGDILFIILERKKKLSHK</sequence>
<keyword evidence="1" id="KW-0812">Transmembrane</keyword>
<dbReference type="AlphaFoldDB" id="A0A2B0N4B3"/>
<gene>
    <name evidence="2" type="ORF">COI93_00295</name>
</gene>
<feature type="transmembrane region" description="Helical" evidence="1">
    <location>
        <begin position="12"/>
        <end position="31"/>
    </location>
</feature>
<protein>
    <submittedName>
        <fullName evidence="2">Uncharacterized protein</fullName>
    </submittedName>
</protein>
<accession>A0A2B0N4B3</accession>
<keyword evidence="1" id="KW-0472">Membrane</keyword>
<keyword evidence="1" id="KW-1133">Transmembrane helix</keyword>